<evidence type="ECO:0000313" key="2">
    <source>
        <dbReference type="Proteomes" id="UP000265520"/>
    </source>
</evidence>
<name>A0A392LWL7_9FABA</name>
<dbReference type="InterPro" id="IPR036052">
    <property type="entry name" value="TrpB-like_PALP_sf"/>
</dbReference>
<dbReference type="PANTHER" id="PTHR10314">
    <property type="entry name" value="CYSTATHIONINE BETA-SYNTHASE"/>
    <property type="match status" value="1"/>
</dbReference>
<dbReference type="EMBL" id="LXQA010000057">
    <property type="protein sequence ID" value="MCH79349.1"/>
    <property type="molecule type" value="Genomic_DNA"/>
</dbReference>
<sequence>MMTILVLDIQGIGTGGTITGVGKFLKEKNSDIKVYGVEPSESAVLRMEKNEGKTCHSQAYGLSINGFQMSLLLRSKKTENLPQALVKEAIVDERFEDVRSRNTISYTQEQSTTKIDNGHLSAMESTPGPCIGRTARKSVTERNNVAAPAPPSLSKSTFLKQHSTASFIALYIAIASALPPQEHSCPNLSKPRRIIALCIHLAIKFMNNLPW</sequence>
<evidence type="ECO:0000313" key="1">
    <source>
        <dbReference type="EMBL" id="MCH79349.1"/>
    </source>
</evidence>
<dbReference type="Proteomes" id="UP000265520">
    <property type="component" value="Unassembled WGS sequence"/>
</dbReference>
<proteinExistence type="predicted"/>
<dbReference type="SUPFAM" id="SSF53686">
    <property type="entry name" value="Tryptophan synthase beta subunit-like PLP-dependent enzymes"/>
    <property type="match status" value="1"/>
</dbReference>
<dbReference type="Gene3D" id="3.40.50.1100">
    <property type="match status" value="1"/>
</dbReference>
<reference evidence="1 2" key="1">
    <citation type="journal article" date="2018" name="Front. Plant Sci.">
        <title>Red Clover (Trifolium pratense) and Zigzag Clover (T. medium) - A Picture of Genomic Similarities and Differences.</title>
        <authorList>
            <person name="Dluhosova J."/>
            <person name="Istvanek J."/>
            <person name="Nedelnik J."/>
            <person name="Repkova J."/>
        </authorList>
    </citation>
    <scope>NUCLEOTIDE SEQUENCE [LARGE SCALE GENOMIC DNA]</scope>
    <source>
        <strain evidence="2">cv. 10/8</strain>
        <tissue evidence="1">Leaf</tissue>
    </source>
</reference>
<accession>A0A392LWL7</accession>
<organism evidence="1 2">
    <name type="scientific">Trifolium medium</name>
    <dbReference type="NCBI Taxonomy" id="97028"/>
    <lineage>
        <taxon>Eukaryota</taxon>
        <taxon>Viridiplantae</taxon>
        <taxon>Streptophyta</taxon>
        <taxon>Embryophyta</taxon>
        <taxon>Tracheophyta</taxon>
        <taxon>Spermatophyta</taxon>
        <taxon>Magnoliopsida</taxon>
        <taxon>eudicotyledons</taxon>
        <taxon>Gunneridae</taxon>
        <taxon>Pentapetalae</taxon>
        <taxon>rosids</taxon>
        <taxon>fabids</taxon>
        <taxon>Fabales</taxon>
        <taxon>Fabaceae</taxon>
        <taxon>Papilionoideae</taxon>
        <taxon>50 kb inversion clade</taxon>
        <taxon>NPAAA clade</taxon>
        <taxon>Hologalegina</taxon>
        <taxon>IRL clade</taxon>
        <taxon>Trifolieae</taxon>
        <taxon>Trifolium</taxon>
    </lineage>
</organism>
<comment type="caution">
    <text evidence="1">The sequence shown here is derived from an EMBL/GenBank/DDBJ whole genome shotgun (WGS) entry which is preliminary data.</text>
</comment>
<protein>
    <submittedName>
        <fullName evidence="1">Bifunctional L-3-cyanoalanine synthase/cysteine synthase</fullName>
    </submittedName>
</protein>
<gene>
    <name evidence="1" type="ORF">A2U01_0000097</name>
</gene>
<dbReference type="InterPro" id="IPR050214">
    <property type="entry name" value="Cys_Synth/Cystath_Beta-Synth"/>
</dbReference>
<keyword evidence="2" id="KW-1185">Reference proteome</keyword>
<dbReference type="AlphaFoldDB" id="A0A392LWL7"/>